<protein>
    <submittedName>
        <fullName evidence="4">Histidine phosphatase family protein</fullName>
    </submittedName>
</protein>
<dbReference type="GO" id="GO:0045820">
    <property type="term" value="P:negative regulation of glycolytic process"/>
    <property type="evidence" value="ECO:0007669"/>
    <property type="project" value="TreeGrafter"/>
</dbReference>
<evidence type="ECO:0000313" key="4">
    <source>
        <dbReference type="EMBL" id="RGK43029.1"/>
    </source>
</evidence>
<dbReference type="Proteomes" id="UP000285832">
    <property type="component" value="Unassembled WGS sequence"/>
</dbReference>
<dbReference type="PANTHER" id="PTHR46517">
    <property type="entry name" value="FRUCTOSE-2,6-BISPHOSPHATASE TIGAR"/>
    <property type="match status" value="1"/>
</dbReference>
<organism evidence="4 7">
    <name type="scientific">[Ruminococcus] lactaris</name>
    <dbReference type="NCBI Taxonomy" id="46228"/>
    <lineage>
        <taxon>Bacteria</taxon>
        <taxon>Bacillati</taxon>
        <taxon>Bacillota</taxon>
        <taxon>Clostridia</taxon>
        <taxon>Lachnospirales</taxon>
        <taxon>Lachnospiraceae</taxon>
        <taxon>Mediterraneibacter</taxon>
    </lineage>
</organism>
<accession>A0A3E4M029</accession>
<dbReference type="PANTHER" id="PTHR46517:SF1">
    <property type="entry name" value="FRUCTOSE-2,6-BISPHOSPHATASE TIGAR"/>
    <property type="match status" value="1"/>
</dbReference>
<dbReference type="GO" id="GO:0043456">
    <property type="term" value="P:regulation of pentose-phosphate shunt"/>
    <property type="evidence" value="ECO:0007669"/>
    <property type="project" value="TreeGrafter"/>
</dbReference>
<dbReference type="AlphaFoldDB" id="A0A3E4M029"/>
<feature type="active site" description="Proton donor/acceptor" evidence="2">
    <location>
        <position position="81"/>
    </location>
</feature>
<comment type="caution">
    <text evidence="4">The sequence shown here is derived from an EMBL/GenBank/DDBJ whole genome shotgun (WGS) entry which is preliminary data.</text>
</comment>
<dbReference type="PROSITE" id="PS00175">
    <property type="entry name" value="PG_MUTASE"/>
    <property type="match status" value="1"/>
</dbReference>
<evidence type="ECO:0000313" key="7">
    <source>
        <dbReference type="Proteomes" id="UP000260793"/>
    </source>
</evidence>
<evidence type="ECO:0000313" key="9">
    <source>
        <dbReference type="Proteomes" id="UP000285832"/>
    </source>
</evidence>
<dbReference type="SUPFAM" id="SSF53254">
    <property type="entry name" value="Phosphoglycerate mutase-like"/>
    <property type="match status" value="1"/>
</dbReference>
<dbReference type="InterPro" id="IPR029033">
    <property type="entry name" value="His_PPase_superfam"/>
</dbReference>
<feature type="binding site" evidence="3">
    <location>
        <begin position="7"/>
        <end position="14"/>
    </location>
    <ligand>
        <name>substrate</name>
    </ligand>
</feature>
<dbReference type="EMBL" id="QRHG01000002">
    <property type="protein sequence ID" value="RHF63061.1"/>
    <property type="molecule type" value="Genomic_DNA"/>
</dbReference>
<dbReference type="RefSeq" id="WP_005609195.1">
    <property type="nucleotide sequence ID" value="NZ_CABKOA010000040.1"/>
</dbReference>
<dbReference type="GO" id="GO:0004331">
    <property type="term" value="F:fructose-2,6-bisphosphate 2-phosphatase activity"/>
    <property type="evidence" value="ECO:0007669"/>
    <property type="project" value="TreeGrafter"/>
</dbReference>
<dbReference type="InterPro" id="IPR013078">
    <property type="entry name" value="His_Pase_superF_clade-1"/>
</dbReference>
<dbReference type="CDD" id="cd07067">
    <property type="entry name" value="HP_PGM_like"/>
    <property type="match status" value="1"/>
</dbReference>
<dbReference type="Gene3D" id="3.40.50.1240">
    <property type="entry name" value="Phosphoglycerate mutase-like"/>
    <property type="match status" value="1"/>
</dbReference>
<dbReference type="InterPro" id="IPR051695">
    <property type="entry name" value="Phosphoglycerate_Mutase"/>
</dbReference>
<keyword evidence="1" id="KW-0378">Hydrolase</keyword>
<dbReference type="SMART" id="SM00855">
    <property type="entry name" value="PGAM"/>
    <property type="match status" value="1"/>
</dbReference>
<evidence type="ECO:0000313" key="8">
    <source>
        <dbReference type="Proteomes" id="UP000284902"/>
    </source>
</evidence>
<dbReference type="EMBL" id="QSQN01000001">
    <property type="protein sequence ID" value="RGK43029.1"/>
    <property type="molecule type" value="Genomic_DNA"/>
</dbReference>
<reference evidence="7 8" key="1">
    <citation type="submission" date="2018-08" db="EMBL/GenBank/DDBJ databases">
        <title>A genome reference for cultivated species of the human gut microbiota.</title>
        <authorList>
            <person name="Zou Y."/>
            <person name="Xue W."/>
            <person name="Luo G."/>
        </authorList>
    </citation>
    <scope>NUCLEOTIDE SEQUENCE [LARGE SCALE GENOMIC DNA]</scope>
    <source>
        <strain evidence="6 9">AM09-9</strain>
        <strain evidence="5 8">AM25-1LB</strain>
        <strain evidence="4 7">TF11-7</strain>
    </source>
</reference>
<gene>
    <name evidence="6" type="ORF">DW116_00945</name>
    <name evidence="5" type="ORF">DW672_00895</name>
    <name evidence="4" type="ORF">DXD17_00590</name>
</gene>
<dbReference type="GeneID" id="77334302"/>
<evidence type="ECO:0000256" key="3">
    <source>
        <dbReference type="PIRSR" id="PIRSR613078-2"/>
    </source>
</evidence>
<dbReference type="EMBL" id="QRMI01000002">
    <property type="protein sequence ID" value="RHJ64040.1"/>
    <property type="molecule type" value="Genomic_DNA"/>
</dbReference>
<sequence length="212" mass="24216">MVLYVVRHGETDWNKVKRVQGHTDIPLNEYGRHLARETAKGLKETRIDLAITSPLIRAKETAQIILGTRQIPLLEDPRIKEIGFGEYEGVSCNGEDPVSRAFRLFFNAPGEYIAPKGAETIEELYERTGDFLKELCEKEEWQQKNILISTHGAAMTALLNRIRGSLSVESFWQEKVPPNCSVTTVQIENGVPCIVRENEIFYKEKVRQWNTV</sequence>
<evidence type="ECO:0000313" key="5">
    <source>
        <dbReference type="EMBL" id="RHF63061.1"/>
    </source>
</evidence>
<evidence type="ECO:0000313" key="6">
    <source>
        <dbReference type="EMBL" id="RHJ64040.1"/>
    </source>
</evidence>
<dbReference type="Proteomes" id="UP000284902">
    <property type="component" value="Unassembled WGS sequence"/>
</dbReference>
<dbReference type="GO" id="GO:0005829">
    <property type="term" value="C:cytosol"/>
    <property type="evidence" value="ECO:0007669"/>
    <property type="project" value="TreeGrafter"/>
</dbReference>
<proteinExistence type="predicted"/>
<evidence type="ECO:0000256" key="2">
    <source>
        <dbReference type="PIRSR" id="PIRSR613078-1"/>
    </source>
</evidence>
<dbReference type="Proteomes" id="UP000260793">
    <property type="component" value="Unassembled WGS sequence"/>
</dbReference>
<dbReference type="InterPro" id="IPR001345">
    <property type="entry name" value="PG/BPGM_mutase_AS"/>
</dbReference>
<feature type="binding site" evidence="3">
    <location>
        <position position="57"/>
    </location>
    <ligand>
        <name>substrate</name>
    </ligand>
</feature>
<dbReference type="Pfam" id="PF00300">
    <property type="entry name" value="His_Phos_1"/>
    <property type="match status" value="1"/>
</dbReference>
<feature type="active site" description="Tele-phosphohistidine intermediate" evidence="2">
    <location>
        <position position="8"/>
    </location>
</feature>
<evidence type="ECO:0000256" key="1">
    <source>
        <dbReference type="ARBA" id="ARBA00022801"/>
    </source>
</evidence>
<name>A0A3E4M029_9FIRM</name>